<accession>A0A8S3RXF2</accession>
<dbReference type="Proteomes" id="UP000683360">
    <property type="component" value="Unassembled WGS sequence"/>
</dbReference>
<dbReference type="OrthoDB" id="10653608at2759"/>
<feature type="compositionally biased region" description="Acidic residues" evidence="1">
    <location>
        <begin position="264"/>
        <end position="275"/>
    </location>
</feature>
<name>A0A8S3RXF2_MYTED</name>
<evidence type="ECO:0000313" key="2">
    <source>
        <dbReference type="EMBL" id="CAG2210919.1"/>
    </source>
</evidence>
<feature type="region of interest" description="Disordered" evidence="1">
    <location>
        <begin position="264"/>
        <end position="283"/>
    </location>
</feature>
<dbReference type="AlphaFoldDB" id="A0A8S3RXF2"/>
<organism evidence="2 3">
    <name type="scientific">Mytilus edulis</name>
    <name type="common">Blue mussel</name>
    <dbReference type="NCBI Taxonomy" id="6550"/>
    <lineage>
        <taxon>Eukaryota</taxon>
        <taxon>Metazoa</taxon>
        <taxon>Spiralia</taxon>
        <taxon>Lophotrochozoa</taxon>
        <taxon>Mollusca</taxon>
        <taxon>Bivalvia</taxon>
        <taxon>Autobranchia</taxon>
        <taxon>Pteriomorphia</taxon>
        <taxon>Mytilida</taxon>
        <taxon>Mytiloidea</taxon>
        <taxon>Mytilidae</taxon>
        <taxon>Mytilinae</taxon>
        <taxon>Mytilus</taxon>
    </lineage>
</organism>
<keyword evidence="3" id="KW-1185">Reference proteome</keyword>
<reference evidence="2" key="1">
    <citation type="submission" date="2021-03" db="EMBL/GenBank/DDBJ databases">
        <authorList>
            <person name="Bekaert M."/>
        </authorList>
    </citation>
    <scope>NUCLEOTIDE SEQUENCE</scope>
</reference>
<comment type="caution">
    <text evidence="2">The sequence shown here is derived from an EMBL/GenBank/DDBJ whole genome shotgun (WGS) entry which is preliminary data.</text>
</comment>
<feature type="compositionally biased region" description="Low complexity" evidence="1">
    <location>
        <begin position="186"/>
        <end position="195"/>
    </location>
</feature>
<protein>
    <submittedName>
        <fullName evidence="2">Uncharacterized protein</fullName>
    </submittedName>
</protein>
<proteinExistence type="predicted"/>
<sequence>MLQEAGVQTSPEKVEVSYKEMNTPTFCNAWSIGEKYVDTSDLFLSQSPTNDNETNICVIEETIIDLTMSDEEDSEHPGISVDTNRNEDEDVKCTDDIEEKLKIRHPMATLAYNITKEDDLPNHDTRSIDLDNYLSTFTNPSNLNPTESCQQSRQHALQSNEHNDGIHAHEEVIFITDSPEKCYNKQQPQQLQTQQPQPPQIQQPQQPTLQERMPTPSPYAAQPIRVIGSSYNKRPSTYEMVTAYFNQPLQQDIRHVSNQIIYGDDDSEEELEEAEPVIPEQGD</sequence>
<dbReference type="EMBL" id="CAJPWZ010001248">
    <property type="protein sequence ID" value="CAG2210919.1"/>
    <property type="molecule type" value="Genomic_DNA"/>
</dbReference>
<gene>
    <name evidence="2" type="ORF">MEDL_25026</name>
</gene>
<evidence type="ECO:0000256" key="1">
    <source>
        <dbReference type="SAM" id="MobiDB-lite"/>
    </source>
</evidence>
<evidence type="ECO:0000313" key="3">
    <source>
        <dbReference type="Proteomes" id="UP000683360"/>
    </source>
</evidence>
<feature type="region of interest" description="Disordered" evidence="1">
    <location>
        <begin position="183"/>
        <end position="220"/>
    </location>
</feature>